<organism evidence="2 3">
    <name type="scientific">Bradyrhizobium algeriense</name>
    <dbReference type="NCBI Taxonomy" id="634784"/>
    <lineage>
        <taxon>Bacteria</taxon>
        <taxon>Pseudomonadati</taxon>
        <taxon>Pseudomonadota</taxon>
        <taxon>Alphaproteobacteria</taxon>
        <taxon>Hyphomicrobiales</taxon>
        <taxon>Nitrobacteraceae</taxon>
        <taxon>Bradyrhizobium</taxon>
    </lineage>
</organism>
<evidence type="ECO:0000313" key="3">
    <source>
        <dbReference type="Proteomes" id="UP001364224"/>
    </source>
</evidence>
<evidence type="ECO:0000313" key="2">
    <source>
        <dbReference type="EMBL" id="MEH2556097.1"/>
    </source>
</evidence>
<keyword evidence="1" id="KW-0812">Transmembrane</keyword>
<feature type="transmembrane region" description="Helical" evidence="1">
    <location>
        <begin position="73"/>
        <end position="91"/>
    </location>
</feature>
<name>A0ABU8BC45_9BRAD</name>
<dbReference type="EMBL" id="JAZHRV010000001">
    <property type="protein sequence ID" value="MEH2556097.1"/>
    <property type="molecule type" value="Genomic_DNA"/>
</dbReference>
<evidence type="ECO:0000256" key="1">
    <source>
        <dbReference type="SAM" id="Phobius"/>
    </source>
</evidence>
<keyword evidence="1" id="KW-1133">Transmembrane helix</keyword>
<dbReference type="RefSeq" id="WP_334481354.1">
    <property type="nucleotide sequence ID" value="NZ_JAZHRV010000001.1"/>
</dbReference>
<reference evidence="2 3" key="1">
    <citation type="submission" date="2024-02" db="EMBL/GenBank/DDBJ databases">
        <title>Adaptive strategies in a cosmopolitan and abundant soil bacterium.</title>
        <authorList>
            <person name="Carini P."/>
        </authorList>
    </citation>
    <scope>NUCLEOTIDE SEQUENCE [LARGE SCALE GENOMIC DNA]</scope>
    <source>
        <strain evidence="2 3">AZCC 1608</strain>
    </source>
</reference>
<gene>
    <name evidence="2" type="ORF">V1286_003626</name>
</gene>
<dbReference type="Proteomes" id="UP001364224">
    <property type="component" value="Unassembled WGS sequence"/>
</dbReference>
<feature type="transmembrane region" description="Helical" evidence="1">
    <location>
        <begin position="38"/>
        <end position="61"/>
    </location>
</feature>
<sequence length="160" mass="16568">MNITSPILTGAANAAELPGYSMTSFLRAVGLSDSPDGGLGIIMSALAGVAAALAVAIVLSVYFRSGYRSRHDLLKHGLAASAVLVLLAFAISDMRHAAQAYLGLNPAKPAVEFEIRLPKAALTTTADTQVELLTDRNQKLANVQEALASTPTAAAFCGAW</sequence>
<protein>
    <submittedName>
        <fullName evidence="2">Uncharacterized protein</fullName>
    </submittedName>
</protein>
<proteinExistence type="predicted"/>
<comment type="caution">
    <text evidence="2">The sequence shown here is derived from an EMBL/GenBank/DDBJ whole genome shotgun (WGS) entry which is preliminary data.</text>
</comment>
<keyword evidence="1" id="KW-0472">Membrane</keyword>
<accession>A0ABU8BC45</accession>
<keyword evidence="3" id="KW-1185">Reference proteome</keyword>